<dbReference type="InterPro" id="IPR006059">
    <property type="entry name" value="SBP"/>
</dbReference>
<accession>A0A420EB46</accession>
<dbReference type="RefSeq" id="WP_120355131.1">
    <property type="nucleotide sequence ID" value="NZ_RAQO01000006.1"/>
</dbReference>
<dbReference type="Proteomes" id="UP000286482">
    <property type="component" value="Unassembled WGS sequence"/>
</dbReference>
<evidence type="ECO:0000256" key="2">
    <source>
        <dbReference type="ARBA" id="ARBA00022448"/>
    </source>
</evidence>
<gene>
    <name evidence="5" type="ORF">DBZ36_11680</name>
</gene>
<sequence>MKTKKRVLSSLVFAASIFGAHAADPQVTFLNWVTAEPSNQPIVQGLIDQTGVQADVLSSSWGDMQKNVFLRVRTKQELDVFQSSAKWLPTFAQLPNLVDFNEVYGQEYLESLISPAVLASGRYKGKQYGMPWNTGSISLVSNTKVLQQAGIENSPTTIDEFVETLKAVKTAQPESTPYAMMTKGNNLISSDFQLWLWAHGGKIFDENDKLSVNSKATIDTLNFMKNLVDEDLASLDVDRGAARRMFGQGNTAFYFDAPVARGFARDFSGEGEKYDAYVVPVQTPVLSEEMTSHSMEWGHLLIMLKTPNSTVDGSLSKESLSAKFVAGLTMNDSVQLDYFTNSGAIPVTQSARNNPLVTQEKYIVDWNESLGLPLRNELSVLKNSSNYIAVVSEETQSVILGKKTAEEAAAEMEKRIQRLLK</sequence>
<proteinExistence type="inferred from homology"/>
<comment type="similarity">
    <text evidence="1">Belongs to the bacterial solute-binding protein 1 family.</text>
</comment>
<comment type="caution">
    <text evidence="5">The sequence shown here is derived from an EMBL/GenBank/DDBJ whole genome shotgun (WGS) entry which is preliminary data.</text>
</comment>
<feature type="signal peptide" evidence="4">
    <location>
        <begin position="1"/>
        <end position="22"/>
    </location>
</feature>
<dbReference type="PANTHER" id="PTHR30061:SF50">
    <property type="entry name" value="MALTOSE_MALTODEXTRIN-BINDING PERIPLASMIC PROTEIN"/>
    <property type="match status" value="1"/>
</dbReference>
<evidence type="ECO:0000256" key="4">
    <source>
        <dbReference type="SAM" id="SignalP"/>
    </source>
</evidence>
<dbReference type="EMBL" id="RAQO01000006">
    <property type="protein sequence ID" value="RKF17905.1"/>
    <property type="molecule type" value="Genomic_DNA"/>
</dbReference>
<protein>
    <submittedName>
        <fullName evidence="5">Carbohydrate ABC transporter substrate-binding protein</fullName>
    </submittedName>
</protein>
<evidence type="ECO:0000256" key="1">
    <source>
        <dbReference type="ARBA" id="ARBA00008520"/>
    </source>
</evidence>
<dbReference type="GO" id="GO:0055052">
    <property type="term" value="C:ATP-binding cassette (ABC) transporter complex, substrate-binding subunit-containing"/>
    <property type="evidence" value="ECO:0007669"/>
    <property type="project" value="TreeGrafter"/>
</dbReference>
<evidence type="ECO:0000313" key="5">
    <source>
        <dbReference type="EMBL" id="RKF17905.1"/>
    </source>
</evidence>
<dbReference type="AlphaFoldDB" id="A0A420EB46"/>
<dbReference type="PANTHER" id="PTHR30061">
    <property type="entry name" value="MALTOSE-BINDING PERIPLASMIC PROTEIN"/>
    <property type="match status" value="1"/>
</dbReference>
<dbReference type="GO" id="GO:1901982">
    <property type="term" value="F:maltose binding"/>
    <property type="evidence" value="ECO:0007669"/>
    <property type="project" value="TreeGrafter"/>
</dbReference>
<feature type="chain" id="PRO_5019083951" evidence="4">
    <location>
        <begin position="23"/>
        <end position="421"/>
    </location>
</feature>
<keyword evidence="2" id="KW-0813">Transport</keyword>
<dbReference type="Gene3D" id="3.40.190.10">
    <property type="entry name" value="Periplasmic binding protein-like II"/>
    <property type="match status" value="1"/>
</dbReference>
<dbReference type="SUPFAM" id="SSF53850">
    <property type="entry name" value="Periplasmic binding protein-like II"/>
    <property type="match status" value="1"/>
</dbReference>
<evidence type="ECO:0000256" key="3">
    <source>
        <dbReference type="ARBA" id="ARBA00022729"/>
    </source>
</evidence>
<organism evidence="5 6">
    <name type="scientific">Alginatibacterium sediminis</name>
    <dbReference type="NCBI Taxonomy" id="2164068"/>
    <lineage>
        <taxon>Bacteria</taxon>
        <taxon>Pseudomonadati</taxon>
        <taxon>Pseudomonadota</taxon>
        <taxon>Gammaproteobacteria</taxon>
        <taxon>Alteromonadales</taxon>
        <taxon>Alteromonadaceae</taxon>
        <taxon>Alginatibacterium</taxon>
    </lineage>
</organism>
<reference evidence="5 6" key="1">
    <citation type="submission" date="2018-09" db="EMBL/GenBank/DDBJ databases">
        <authorList>
            <person name="Wang Z."/>
        </authorList>
    </citation>
    <scope>NUCLEOTIDE SEQUENCE [LARGE SCALE GENOMIC DNA]</scope>
    <source>
        <strain evidence="5 6">ALS 81</strain>
    </source>
</reference>
<keyword evidence="3 4" id="KW-0732">Signal</keyword>
<dbReference type="GO" id="GO:0042956">
    <property type="term" value="P:maltodextrin transmembrane transport"/>
    <property type="evidence" value="ECO:0007669"/>
    <property type="project" value="TreeGrafter"/>
</dbReference>
<keyword evidence="6" id="KW-1185">Reference proteome</keyword>
<dbReference type="GO" id="GO:0015768">
    <property type="term" value="P:maltose transport"/>
    <property type="evidence" value="ECO:0007669"/>
    <property type="project" value="TreeGrafter"/>
</dbReference>
<name>A0A420EB46_9ALTE</name>
<dbReference type="Pfam" id="PF01547">
    <property type="entry name" value="SBP_bac_1"/>
    <property type="match status" value="1"/>
</dbReference>
<evidence type="ECO:0000313" key="6">
    <source>
        <dbReference type="Proteomes" id="UP000286482"/>
    </source>
</evidence>
<dbReference type="OrthoDB" id="9808332at2"/>